<evidence type="ECO:0000313" key="3">
    <source>
        <dbReference type="Proteomes" id="UP000693946"/>
    </source>
</evidence>
<dbReference type="AlphaFoldDB" id="A0AAV6S4L8"/>
<feature type="region of interest" description="Disordered" evidence="1">
    <location>
        <begin position="49"/>
        <end position="69"/>
    </location>
</feature>
<name>A0AAV6S4L8_SOLSE</name>
<evidence type="ECO:0000256" key="1">
    <source>
        <dbReference type="SAM" id="MobiDB-lite"/>
    </source>
</evidence>
<reference evidence="2 3" key="1">
    <citation type="journal article" date="2021" name="Sci. Rep.">
        <title>Chromosome anchoring in Senegalese sole (Solea senegalensis) reveals sex-associated markers and genome rearrangements in flatfish.</title>
        <authorList>
            <person name="Guerrero-Cozar I."/>
            <person name="Gomez-Garrido J."/>
            <person name="Berbel C."/>
            <person name="Martinez-Blanch J.F."/>
            <person name="Alioto T."/>
            <person name="Claros M.G."/>
            <person name="Gagnaire P.A."/>
            <person name="Manchado M."/>
        </authorList>
    </citation>
    <scope>NUCLEOTIDE SEQUENCE [LARGE SCALE GENOMIC DNA]</scope>
    <source>
        <strain evidence="2">Sse05_10M</strain>
    </source>
</reference>
<proteinExistence type="predicted"/>
<evidence type="ECO:0000313" key="2">
    <source>
        <dbReference type="EMBL" id="KAG7512665.1"/>
    </source>
</evidence>
<gene>
    <name evidence="2" type="ORF">JOB18_036477</name>
</gene>
<organism evidence="2 3">
    <name type="scientific">Solea senegalensis</name>
    <name type="common">Senegalese sole</name>
    <dbReference type="NCBI Taxonomy" id="28829"/>
    <lineage>
        <taxon>Eukaryota</taxon>
        <taxon>Metazoa</taxon>
        <taxon>Chordata</taxon>
        <taxon>Craniata</taxon>
        <taxon>Vertebrata</taxon>
        <taxon>Euteleostomi</taxon>
        <taxon>Actinopterygii</taxon>
        <taxon>Neopterygii</taxon>
        <taxon>Teleostei</taxon>
        <taxon>Neoteleostei</taxon>
        <taxon>Acanthomorphata</taxon>
        <taxon>Carangaria</taxon>
        <taxon>Pleuronectiformes</taxon>
        <taxon>Pleuronectoidei</taxon>
        <taxon>Soleidae</taxon>
        <taxon>Solea</taxon>
    </lineage>
</organism>
<keyword evidence="3" id="KW-1185">Reference proteome</keyword>
<accession>A0AAV6S4L8</accession>
<sequence length="69" mass="7724">MRRTRGYNEACVLARDNAAAAARCFAETMPFLTGSSALELLSARLQLKTEHERKREKESHEKNDALTSA</sequence>
<dbReference type="Proteomes" id="UP000693946">
    <property type="component" value="Linkage Group LG15"/>
</dbReference>
<dbReference type="EMBL" id="JAGKHQ010000007">
    <property type="protein sequence ID" value="KAG7512665.1"/>
    <property type="molecule type" value="Genomic_DNA"/>
</dbReference>
<comment type="caution">
    <text evidence="2">The sequence shown here is derived from an EMBL/GenBank/DDBJ whole genome shotgun (WGS) entry which is preliminary data.</text>
</comment>
<protein>
    <submittedName>
        <fullName evidence="2">Uncharacterized protein</fullName>
    </submittedName>
</protein>